<dbReference type="InterPro" id="IPR021109">
    <property type="entry name" value="Peptidase_aspartic_dom_sf"/>
</dbReference>
<evidence type="ECO:0000256" key="5">
    <source>
        <dbReference type="PIRSR" id="PIRSR601461-1"/>
    </source>
</evidence>
<feature type="chain" id="PRO_5003886572" description="Peptidase A1 domain-containing protein" evidence="7">
    <location>
        <begin position="20"/>
        <end position="468"/>
    </location>
</feature>
<dbReference type="Pfam" id="PF00026">
    <property type="entry name" value="Asp"/>
    <property type="match status" value="1"/>
</dbReference>
<evidence type="ECO:0000256" key="2">
    <source>
        <dbReference type="ARBA" id="ARBA00022670"/>
    </source>
</evidence>
<name>K5XYY4_AGABU</name>
<dbReference type="GeneID" id="18823607"/>
<dbReference type="OMA" id="ATMHASA"/>
<dbReference type="Gene3D" id="2.40.70.10">
    <property type="entry name" value="Acid Proteases"/>
    <property type="match status" value="2"/>
</dbReference>
<sequence>MLALSLAALFLLPVLDVRADPVHIDLVKRAPLNHDAAYYHNVAEGVRAKYGYSMTRRGVHGVVQRASTGNLPILNQNRDASYLGAVTVGTPPQTFDVVLDTGSSDLWIADTSCRTCPTSARLYDASKSSTNRPSANLQTTTIRYGSGQVSGSVAQDTVSMAGFTIPSQTFLQADEVSRSLVDSELSGIMGLAFDTISSTRSTPFWQALAQNGELATQEMGFWLTRAGNVQGSNSVVPGGVFTLGGINSTFINGDIDFVDLVADPQPSFWLLPLTDAIVQGQSIQISAGLSAIDTGTTLIGGPTDEVTRIWSAVPGSQEVGPDMPGFWTFPCDTQIEVSLSFGSKSWSINPSDMNLGATDTQGRRCVGGVFDLGLGSNIESGNSGNPQWVIGDVFLKNVYSVFRASPPSIGFAQLSEAAGGSGPGSTATGSGGAGTGSNAATMHASAETVMTLISVLSAGLLSVLAGVI</sequence>
<dbReference type="GO" id="GO:0006508">
    <property type="term" value="P:proteolysis"/>
    <property type="evidence" value="ECO:0007669"/>
    <property type="project" value="UniProtKB-KW"/>
</dbReference>
<keyword evidence="7" id="KW-0732">Signal</keyword>
<dbReference type="PANTHER" id="PTHR47966:SF6">
    <property type="entry name" value="PEPTIDASE A1 DOMAIN-CONTAINING PROTEIN"/>
    <property type="match status" value="1"/>
</dbReference>
<dbReference type="OrthoDB" id="771136at2759"/>
<accession>K5XYY4</accession>
<evidence type="ECO:0000313" key="10">
    <source>
        <dbReference type="Proteomes" id="UP000008493"/>
    </source>
</evidence>
<dbReference type="Proteomes" id="UP000008493">
    <property type="component" value="Unassembled WGS sequence"/>
</dbReference>
<proteinExistence type="inferred from homology"/>
<feature type="active site" evidence="5">
    <location>
        <position position="100"/>
    </location>
</feature>
<protein>
    <recommendedName>
        <fullName evidence="8">Peptidase A1 domain-containing protein</fullName>
    </recommendedName>
</protein>
<keyword evidence="4 6" id="KW-0378">Hydrolase</keyword>
<dbReference type="InterPro" id="IPR001969">
    <property type="entry name" value="Aspartic_peptidase_AS"/>
</dbReference>
<evidence type="ECO:0000313" key="9">
    <source>
        <dbReference type="EMBL" id="EKM80570.1"/>
    </source>
</evidence>
<dbReference type="PANTHER" id="PTHR47966">
    <property type="entry name" value="BETA-SITE APP-CLEAVING ENZYME, ISOFORM A-RELATED"/>
    <property type="match status" value="1"/>
</dbReference>
<dbReference type="InParanoid" id="K5XYY4"/>
<dbReference type="FunCoup" id="K5XYY4">
    <property type="interactions" value="39"/>
</dbReference>
<comment type="similarity">
    <text evidence="1 6">Belongs to the peptidase A1 family.</text>
</comment>
<dbReference type="RefSeq" id="XP_007328239.1">
    <property type="nucleotide sequence ID" value="XM_007328177.1"/>
</dbReference>
<keyword evidence="2 6" id="KW-0645">Protease</keyword>
<evidence type="ECO:0000256" key="4">
    <source>
        <dbReference type="ARBA" id="ARBA00022801"/>
    </source>
</evidence>
<organism evidence="9 10">
    <name type="scientific">Agaricus bisporus var. burnettii (strain JB137-S8 / ATCC MYA-4627 / FGSC 10392)</name>
    <name type="common">White button mushroom</name>
    <dbReference type="NCBI Taxonomy" id="597362"/>
    <lineage>
        <taxon>Eukaryota</taxon>
        <taxon>Fungi</taxon>
        <taxon>Dikarya</taxon>
        <taxon>Basidiomycota</taxon>
        <taxon>Agaricomycotina</taxon>
        <taxon>Agaricomycetes</taxon>
        <taxon>Agaricomycetidae</taxon>
        <taxon>Agaricales</taxon>
        <taxon>Agaricineae</taxon>
        <taxon>Agaricaceae</taxon>
        <taxon>Agaricus</taxon>
    </lineage>
</organism>
<dbReference type="SUPFAM" id="SSF50630">
    <property type="entry name" value="Acid proteases"/>
    <property type="match status" value="1"/>
</dbReference>
<dbReference type="FunFam" id="2.40.70.10:FF:000115">
    <property type="entry name" value="Lysosomal aspartic protease"/>
    <property type="match status" value="1"/>
</dbReference>
<keyword evidence="10" id="KW-1185">Reference proteome</keyword>
<dbReference type="PROSITE" id="PS51767">
    <property type="entry name" value="PEPTIDASE_A1"/>
    <property type="match status" value="1"/>
</dbReference>
<dbReference type="CDD" id="cd05471">
    <property type="entry name" value="pepsin_like"/>
    <property type="match status" value="1"/>
</dbReference>
<dbReference type="EMBL" id="JH971388">
    <property type="protein sequence ID" value="EKM80570.1"/>
    <property type="molecule type" value="Genomic_DNA"/>
</dbReference>
<dbReference type="InterPro" id="IPR033121">
    <property type="entry name" value="PEPTIDASE_A1"/>
</dbReference>
<reference evidence="10" key="1">
    <citation type="journal article" date="2012" name="Proc. Natl. Acad. Sci. U.S.A.">
        <title>Genome sequence of the button mushroom Agaricus bisporus reveals mechanisms governing adaptation to a humic-rich ecological niche.</title>
        <authorList>
            <person name="Morin E."/>
            <person name="Kohler A."/>
            <person name="Baker A.R."/>
            <person name="Foulongne-Oriol M."/>
            <person name="Lombard V."/>
            <person name="Nagy L.G."/>
            <person name="Ohm R.A."/>
            <person name="Patyshakuliyeva A."/>
            <person name="Brun A."/>
            <person name="Aerts A.L."/>
            <person name="Bailey A.M."/>
            <person name="Billette C."/>
            <person name="Coutinho P.M."/>
            <person name="Deakin G."/>
            <person name="Doddapaneni H."/>
            <person name="Floudas D."/>
            <person name="Grimwood J."/>
            <person name="Hilden K."/>
            <person name="Kuees U."/>
            <person name="LaButti K.M."/>
            <person name="Lapidus A."/>
            <person name="Lindquist E.A."/>
            <person name="Lucas S.M."/>
            <person name="Murat C."/>
            <person name="Riley R.W."/>
            <person name="Salamov A.A."/>
            <person name="Schmutz J."/>
            <person name="Subramanian V."/>
            <person name="Woesten H.A.B."/>
            <person name="Xu J."/>
            <person name="Eastwood D.C."/>
            <person name="Foster G.D."/>
            <person name="Sonnenberg A.S."/>
            <person name="Cullen D."/>
            <person name="de Vries R.P."/>
            <person name="Lundell T."/>
            <person name="Hibbett D.S."/>
            <person name="Henrissat B."/>
            <person name="Burton K.S."/>
            <person name="Kerrigan R.W."/>
            <person name="Challen M.P."/>
            <person name="Grigoriev I.V."/>
            <person name="Martin F."/>
        </authorList>
    </citation>
    <scope>NUCLEOTIDE SEQUENCE [LARGE SCALE GENOMIC DNA]</scope>
    <source>
        <strain evidence="10">JB137-S8 / ATCC MYA-4627 / FGSC 10392</strain>
    </source>
</reference>
<dbReference type="KEGG" id="abp:AGABI1DRAFT112343"/>
<keyword evidence="3 6" id="KW-0064">Aspartyl protease</keyword>
<dbReference type="AlphaFoldDB" id="K5XYY4"/>
<feature type="active site" evidence="5">
    <location>
        <position position="293"/>
    </location>
</feature>
<evidence type="ECO:0000256" key="6">
    <source>
        <dbReference type="RuleBase" id="RU000454"/>
    </source>
</evidence>
<evidence type="ECO:0000256" key="1">
    <source>
        <dbReference type="ARBA" id="ARBA00007447"/>
    </source>
</evidence>
<dbReference type="InterPro" id="IPR001461">
    <property type="entry name" value="Aspartic_peptidase_A1"/>
</dbReference>
<dbReference type="InterPro" id="IPR034164">
    <property type="entry name" value="Pepsin-like_dom"/>
</dbReference>
<evidence type="ECO:0000256" key="7">
    <source>
        <dbReference type="SAM" id="SignalP"/>
    </source>
</evidence>
<dbReference type="HOGENOM" id="CLU_013253_1_2_1"/>
<dbReference type="PROSITE" id="PS00141">
    <property type="entry name" value="ASP_PROTEASE"/>
    <property type="match status" value="1"/>
</dbReference>
<dbReference type="PRINTS" id="PR00792">
    <property type="entry name" value="PEPSIN"/>
</dbReference>
<dbReference type="GO" id="GO:0004190">
    <property type="term" value="F:aspartic-type endopeptidase activity"/>
    <property type="evidence" value="ECO:0007669"/>
    <property type="project" value="UniProtKB-KW"/>
</dbReference>
<evidence type="ECO:0000259" key="8">
    <source>
        <dbReference type="PROSITE" id="PS51767"/>
    </source>
</evidence>
<evidence type="ECO:0000256" key="3">
    <source>
        <dbReference type="ARBA" id="ARBA00022750"/>
    </source>
</evidence>
<feature type="domain" description="Peptidase A1" evidence="8">
    <location>
        <begin position="82"/>
        <end position="412"/>
    </location>
</feature>
<feature type="signal peptide" evidence="7">
    <location>
        <begin position="1"/>
        <end position="19"/>
    </location>
</feature>
<dbReference type="eggNOG" id="KOG1339">
    <property type="taxonomic scope" value="Eukaryota"/>
</dbReference>
<gene>
    <name evidence="9" type="ORF">AGABI1DRAFT_112343</name>
</gene>